<dbReference type="AlphaFoldDB" id="J8TK92"/>
<organism evidence="1">
    <name type="scientific">Gaeumannomyces tritici (strain R3-111a-1)</name>
    <name type="common">Wheat and barley take-all root rot fungus</name>
    <name type="synonym">Gaeumannomyces graminis var. tritici</name>
    <dbReference type="NCBI Taxonomy" id="644352"/>
    <lineage>
        <taxon>Eukaryota</taxon>
        <taxon>Fungi</taxon>
        <taxon>Dikarya</taxon>
        <taxon>Ascomycota</taxon>
        <taxon>Pezizomycotina</taxon>
        <taxon>Sordariomycetes</taxon>
        <taxon>Sordariomycetidae</taxon>
        <taxon>Magnaporthales</taxon>
        <taxon>Magnaporthaceae</taxon>
        <taxon>Gaeumannomyces</taxon>
    </lineage>
</organism>
<dbReference type="GeneID" id="20354665"/>
<feature type="non-terminal residue" evidence="1">
    <location>
        <position position="84"/>
    </location>
</feature>
<evidence type="ECO:0000313" key="3">
    <source>
        <dbReference type="Proteomes" id="UP000006039"/>
    </source>
</evidence>
<keyword evidence="3" id="KW-1185">Reference proteome</keyword>
<dbReference type="RefSeq" id="XP_009230398.1">
    <property type="nucleotide sequence ID" value="XM_009232134.1"/>
</dbReference>
<dbReference type="Proteomes" id="UP000006039">
    <property type="component" value="Unassembled WGS sequence"/>
</dbReference>
<dbReference type="EnsemblFungi" id="EJT68216">
    <property type="protein sequence ID" value="EJT68216"/>
    <property type="gene ID" value="GGTG_14207"/>
</dbReference>
<name>J8TK92_GAET3</name>
<reference evidence="2" key="4">
    <citation type="journal article" date="2015" name="G3 (Bethesda)">
        <title>Genome sequences of three phytopathogenic species of the Magnaporthaceae family of fungi.</title>
        <authorList>
            <person name="Okagaki L.H."/>
            <person name="Nunes C.C."/>
            <person name="Sailsbery J."/>
            <person name="Clay B."/>
            <person name="Brown D."/>
            <person name="John T."/>
            <person name="Oh Y."/>
            <person name="Young N."/>
            <person name="Fitzgerald M."/>
            <person name="Haas B.J."/>
            <person name="Zeng Q."/>
            <person name="Young S."/>
            <person name="Adiconis X."/>
            <person name="Fan L."/>
            <person name="Levin J.Z."/>
            <person name="Mitchell T.K."/>
            <person name="Okubara P.A."/>
            <person name="Farman M.L."/>
            <person name="Kohn L.M."/>
            <person name="Birren B."/>
            <person name="Ma L.-J."/>
            <person name="Dean R.A."/>
        </authorList>
    </citation>
    <scope>NUCLEOTIDE SEQUENCE</scope>
    <source>
        <strain evidence="2">R3-111a-1</strain>
    </source>
</reference>
<sequence>MSDNDSDSEAKVRCKEIYSFAANKAVRVTYADIRSVLNVLDVCGGGGSAQVLGPSAWDYLRGRDVQSYGRPNVRHQKAVSLDID</sequence>
<reference evidence="3" key="1">
    <citation type="submission" date="2010-07" db="EMBL/GenBank/DDBJ databases">
        <title>The genome sequence of Gaeumannomyces graminis var. tritici strain R3-111a-1.</title>
        <authorList>
            <consortium name="The Broad Institute Genome Sequencing Platform"/>
            <person name="Ma L.-J."/>
            <person name="Dead R."/>
            <person name="Young S."/>
            <person name="Zeng Q."/>
            <person name="Koehrsen M."/>
            <person name="Alvarado L."/>
            <person name="Berlin A."/>
            <person name="Chapman S.B."/>
            <person name="Chen Z."/>
            <person name="Freedman E."/>
            <person name="Gellesch M."/>
            <person name="Goldberg J."/>
            <person name="Griggs A."/>
            <person name="Gujja S."/>
            <person name="Heilman E.R."/>
            <person name="Heiman D."/>
            <person name="Hepburn T."/>
            <person name="Howarth C."/>
            <person name="Jen D."/>
            <person name="Larson L."/>
            <person name="Mehta T."/>
            <person name="Neiman D."/>
            <person name="Pearson M."/>
            <person name="Roberts A."/>
            <person name="Saif S."/>
            <person name="Shea T."/>
            <person name="Shenoy N."/>
            <person name="Sisk P."/>
            <person name="Stolte C."/>
            <person name="Sykes S."/>
            <person name="Walk T."/>
            <person name="White J."/>
            <person name="Yandava C."/>
            <person name="Haas B."/>
            <person name="Nusbaum C."/>
            <person name="Birren B."/>
        </authorList>
    </citation>
    <scope>NUCLEOTIDE SEQUENCE [LARGE SCALE GENOMIC DNA]</scope>
    <source>
        <strain evidence="3">R3-111a-1</strain>
    </source>
</reference>
<proteinExistence type="predicted"/>
<evidence type="ECO:0000313" key="2">
    <source>
        <dbReference type="EnsemblFungi" id="EJT68216"/>
    </source>
</evidence>
<evidence type="ECO:0000313" key="1">
    <source>
        <dbReference type="EMBL" id="EJT68216.1"/>
    </source>
</evidence>
<reference evidence="2" key="5">
    <citation type="submission" date="2018-04" db="UniProtKB">
        <authorList>
            <consortium name="EnsemblFungi"/>
        </authorList>
    </citation>
    <scope>IDENTIFICATION</scope>
    <source>
        <strain evidence="2">R3-111a-1</strain>
    </source>
</reference>
<dbReference type="VEuPathDB" id="FungiDB:GGTG_14207"/>
<dbReference type="EMBL" id="GL385570">
    <property type="protein sequence ID" value="EJT68216.1"/>
    <property type="molecule type" value="Genomic_DNA"/>
</dbReference>
<gene>
    <name evidence="2" type="primary">20354665</name>
    <name evidence="1" type="ORF">GGTG_14207</name>
</gene>
<protein>
    <submittedName>
        <fullName evidence="1 2">Uncharacterized protein</fullName>
    </submittedName>
</protein>
<reference evidence="1" key="2">
    <citation type="submission" date="2010-07" db="EMBL/GenBank/DDBJ databases">
        <authorList>
            <consortium name="The Broad Institute Genome Sequencing Platform"/>
            <consortium name="Broad Institute Genome Sequencing Center for Infectious Disease"/>
            <person name="Ma L.-J."/>
            <person name="Dead R."/>
            <person name="Young S."/>
            <person name="Zeng Q."/>
            <person name="Koehrsen M."/>
            <person name="Alvarado L."/>
            <person name="Berlin A."/>
            <person name="Chapman S.B."/>
            <person name="Chen Z."/>
            <person name="Freedman E."/>
            <person name="Gellesch M."/>
            <person name="Goldberg J."/>
            <person name="Griggs A."/>
            <person name="Gujja S."/>
            <person name="Heilman E.R."/>
            <person name="Heiman D."/>
            <person name="Hepburn T."/>
            <person name="Howarth C."/>
            <person name="Jen D."/>
            <person name="Larson L."/>
            <person name="Mehta T."/>
            <person name="Neiman D."/>
            <person name="Pearson M."/>
            <person name="Roberts A."/>
            <person name="Saif S."/>
            <person name="Shea T."/>
            <person name="Shenoy N."/>
            <person name="Sisk P."/>
            <person name="Stolte C."/>
            <person name="Sykes S."/>
            <person name="Walk T."/>
            <person name="White J."/>
            <person name="Yandava C."/>
            <person name="Haas B."/>
            <person name="Nusbaum C."/>
            <person name="Birren B."/>
        </authorList>
    </citation>
    <scope>NUCLEOTIDE SEQUENCE</scope>
    <source>
        <strain evidence="1">R3-111a-1</strain>
    </source>
</reference>
<accession>J8TK92</accession>
<reference evidence="1" key="3">
    <citation type="submission" date="2010-09" db="EMBL/GenBank/DDBJ databases">
        <title>Annotation of Gaeumannomyces graminis var. tritici R3-111a-1.</title>
        <authorList>
            <consortium name="The Broad Institute Genome Sequencing Platform"/>
            <person name="Ma L.-J."/>
            <person name="Dead R."/>
            <person name="Young S.K."/>
            <person name="Zeng Q."/>
            <person name="Gargeya S."/>
            <person name="Fitzgerald M."/>
            <person name="Haas B."/>
            <person name="Abouelleil A."/>
            <person name="Alvarado L."/>
            <person name="Arachchi H.M."/>
            <person name="Berlin A."/>
            <person name="Brown A."/>
            <person name="Chapman S.B."/>
            <person name="Chen Z."/>
            <person name="Dunbar C."/>
            <person name="Freedman E."/>
            <person name="Gearin G."/>
            <person name="Gellesch M."/>
            <person name="Goldberg J."/>
            <person name="Griggs A."/>
            <person name="Gujja S."/>
            <person name="Heiman D."/>
            <person name="Howarth C."/>
            <person name="Larson L."/>
            <person name="Lui A."/>
            <person name="MacDonald P.J.P."/>
            <person name="Mehta T."/>
            <person name="Montmayeur A."/>
            <person name="Murphy C."/>
            <person name="Neiman D."/>
            <person name="Pearson M."/>
            <person name="Priest M."/>
            <person name="Roberts A."/>
            <person name="Saif S."/>
            <person name="Shea T."/>
            <person name="Shenoy N."/>
            <person name="Sisk P."/>
            <person name="Stolte C."/>
            <person name="Sykes S."/>
            <person name="Yandava C."/>
            <person name="Wortman J."/>
            <person name="Nusbaum C."/>
            <person name="Birren B."/>
        </authorList>
    </citation>
    <scope>NUCLEOTIDE SEQUENCE</scope>
    <source>
        <strain evidence="1">R3-111a-1</strain>
    </source>
</reference>